<reference evidence="2 3" key="1">
    <citation type="submission" date="2017-10" db="EMBL/GenBank/DDBJ databases">
        <title>Whole genome of Pedobacter ginsengisoli T01R-27 isolated from tomato rhizosphere.</title>
        <authorList>
            <person name="Weon H.-Y."/>
            <person name="Lee S.A."/>
            <person name="Sang M.K."/>
            <person name="Song J."/>
        </authorList>
    </citation>
    <scope>NUCLEOTIDE SEQUENCE [LARGE SCALE GENOMIC DNA]</scope>
    <source>
        <strain evidence="2 3">T01R-27</strain>
    </source>
</reference>
<gene>
    <name evidence="2" type="ORF">CPT03_09220</name>
</gene>
<accession>A0A2D1U4X1</accession>
<dbReference type="OrthoDB" id="9775382at2"/>
<evidence type="ECO:0000256" key="1">
    <source>
        <dbReference type="SAM" id="SignalP"/>
    </source>
</evidence>
<protein>
    <recommendedName>
        <fullName evidence="4">Outer membrane protein beta-barrel domain-containing protein</fullName>
    </recommendedName>
</protein>
<dbReference type="Proteomes" id="UP000223749">
    <property type="component" value="Chromosome"/>
</dbReference>
<dbReference type="RefSeq" id="WP_099438582.1">
    <property type="nucleotide sequence ID" value="NZ_CP024091.1"/>
</dbReference>
<dbReference type="AlphaFoldDB" id="A0A2D1U4X1"/>
<dbReference type="EMBL" id="CP024091">
    <property type="protein sequence ID" value="ATP56642.1"/>
    <property type="molecule type" value="Genomic_DNA"/>
</dbReference>
<keyword evidence="3" id="KW-1185">Reference proteome</keyword>
<evidence type="ECO:0000313" key="2">
    <source>
        <dbReference type="EMBL" id="ATP56642.1"/>
    </source>
</evidence>
<name>A0A2D1U4X1_9SPHI</name>
<dbReference type="Pfam" id="PF20230">
    <property type="entry name" value="DUF6588"/>
    <property type="match status" value="1"/>
</dbReference>
<feature type="signal peptide" evidence="1">
    <location>
        <begin position="1"/>
        <end position="21"/>
    </location>
</feature>
<organism evidence="2 3">
    <name type="scientific">Pedobacter ginsengisoli</name>
    <dbReference type="NCBI Taxonomy" id="363852"/>
    <lineage>
        <taxon>Bacteria</taxon>
        <taxon>Pseudomonadati</taxon>
        <taxon>Bacteroidota</taxon>
        <taxon>Sphingobacteriia</taxon>
        <taxon>Sphingobacteriales</taxon>
        <taxon>Sphingobacteriaceae</taxon>
        <taxon>Pedobacter</taxon>
    </lineage>
</organism>
<dbReference type="InterPro" id="IPR046495">
    <property type="entry name" value="DUF6588"/>
</dbReference>
<evidence type="ECO:0000313" key="3">
    <source>
        <dbReference type="Proteomes" id="UP000223749"/>
    </source>
</evidence>
<proteinExistence type="predicted"/>
<dbReference type="KEGG" id="pgs:CPT03_09220"/>
<keyword evidence="1" id="KW-0732">Signal</keyword>
<sequence>MKKLFGIITLLSISSSYTLFAQTGFEQLINAGPADATKLVDAYSKSLFKGFGLGMNSGWTNSAQTLGLYHLDLRVTGTAVIVPSSAKSFNVTRIGLSSNLRPANPNDVITPSFSGNTRSNGPLMDVYDENNNKLVSFELPSGMLENYVPTPQVQLTVGLLANTDITIRAAPRFKIGRKIGSVSLIGFGIKHNFMRDLSKYVPFDLALAFSYNNLKYKKALSLQPIENSVPQDNQQSTDFSGQEIFGNFNNYLFQALISKQFSVLTPYLSLGYNVSSADMGLSGNYPIINGYNGDQITYKTFSNPVRIERTYLKDFRVDAGFQVKFPVIRLYASYGISGNYGIANAGIGIGI</sequence>
<evidence type="ECO:0008006" key="4">
    <source>
        <dbReference type="Google" id="ProtNLM"/>
    </source>
</evidence>
<feature type="chain" id="PRO_5013541232" description="Outer membrane protein beta-barrel domain-containing protein" evidence="1">
    <location>
        <begin position="22"/>
        <end position="351"/>
    </location>
</feature>